<dbReference type="SUPFAM" id="SSF82689">
    <property type="entry name" value="Mechanosensitive channel protein MscS (YggB), C-terminal domain"/>
    <property type="match status" value="1"/>
</dbReference>
<feature type="transmembrane region" description="Helical" evidence="9">
    <location>
        <begin position="415"/>
        <end position="435"/>
    </location>
</feature>
<dbReference type="Gene3D" id="1.10.287.1260">
    <property type="match status" value="1"/>
</dbReference>
<keyword evidence="7" id="KW-0175">Coiled coil</keyword>
<accession>A0A0W0XG03</accession>
<dbReference type="PANTHER" id="PTHR30347:SF1">
    <property type="entry name" value="MECHANOSENSITIVE CHANNEL MSCK"/>
    <property type="match status" value="1"/>
</dbReference>
<feature type="transmembrane region" description="Helical" evidence="9">
    <location>
        <begin position="765"/>
        <end position="786"/>
    </location>
</feature>
<dbReference type="Proteomes" id="UP000054858">
    <property type="component" value="Unassembled WGS sequence"/>
</dbReference>
<evidence type="ECO:0000256" key="2">
    <source>
        <dbReference type="ARBA" id="ARBA00008017"/>
    </source>
</evidence>
<proteinExistence type="inferred from homology"/>
<dbReference type="InterPro" id="IPR052702">
    <property type="entry name" value="MscS-like_channel"/>
</dbReference>
<feature type="domain" description="Mechanosensitive ion channel MscS C-terminal" evidence="11">
    <location>
        <begin position="888"/>
        <end position="969"/>
    </location>
</feature>
<comment type="similarity">
    <text evidence="2">Belongs to the MscS (TC 1.A.23) family.</text>
</comment>
<evidence type="ECO:0000256" key="8">
    <source>
        <dbReference type="SAM" id="MobiDB-lite"/>
    </source>
</evidence>
<feature type="transmembrane region" description="Helical" evidence="9">
    <location>
        <begin position="21"/>
        <end position="49"/>
    </location>
</feature>
<dbReference type="PATRIC" id="fig|29423.5.peg.660"/>
<evidence type="ECO:0000256" key="5">
    <source>
        <dbReference type="ARBA" id="ARBA00022989"/>
    </source>
</evidence>
<dbReference type="Gene3D" id="3.30.70.100">
    <property type="match status" value="1"/>
</dbReference>
<dbReference type="AlphaFoldDB" id="A0A0W0XG03"/>
<feature type="domain" description="Mechanosensitive ion channel MscS" evidence="10">
    <location>
        <begin position="814"/>
        <end position="880"/>
    </location>
</feature>
<dbReference type="InterPro" id="IPR011066">
    <property type="entry name" value="MscS_channel_C_sf"/>
</dbReference>
<dbReference type="RefSeq" id="WP_118996656.1">
    <property type="nucleotide sequence ID" value="NZ_LCUA01000005.1"/>
</dbReference>
<gene>
    <name evidence="12" type="ORF">Loak_0634</name>
</gene>
<feature type="transmembrane region" description="Helical" evidence="9">
    <location>
        <begin position="681"/>
        <end position="701"/>
    </location>
</feature>
<name>A0A0W0XG03_9GAMM</name>
<feature type="coiled-coil region" evidence="7">
    <location>
        <begin position="280"/>
        <end position="314"/>
    </location>
</feature>
<dbReference type="GO" id="GO:0005886">
    <property type="term" value="C:plasma membrane"/>
    <property type="evidence" value="ECO:0007669"/>
    <property type="project" value="UniProtKB-SubCell"/>
</dbReference>
<evidence type="ECO:0000256" key="1">
    <source>
        <dbReference type="ARBA" id="ARBA00004651"/>
    </source>
</evidence>
<feature type="transmembrane region" description="Helical" evidence="9">
    <location>
        <begin position="557"/>
        <end position="574"/>
    </location>
</feature>
<keyword evidence="6 9" id="KW-0472">Membrane</keyword>
<comment type="caution">
    <text evidence="12">The sequence shown here is derived from an EMBL/GenBank/DDBJ whole genome shotgun (WGS) entry which is preliminary data.</text>
</comment>
<reference evidence="12 13" key="1">
    <citation type="submission" date="2015-11" db="EMBL/GenBank/DDBJ databases">
        <title>Genomic analysis of 38 Legionella species identifies large and diverse effector repertoires.</title>
        <authorList>
            <person name="Burstein D."/>
            <person name="Amaro F."/>
            <person name="Zusman T."/>
            <person name="Lifshitz Z."/>
            <person name="Cohen O."/>
            <person name="Gilbert J.A."/>
            <person name="Pupko T."/>
            <person name="Shuman H.A."/>
            <person name="Segal G."/>
        </authorList>
    </citation>
    <scope>NUCLEOTIDE SEQUENCE [LARGE SCALE GENOMIC DNA]</scope>
    <source>
        <strain evidence="12 13">Oak Ridge-10</strain>
    </source>
</reference>
<protein>
    <submittedName>
        <fullName evidence="12">Potassium efflux system KefA</fullName>
    </submittedName>
</protein>
<dbReference type="Pfam" id="PF00924">
    <property type="entry name" value="MS_channel_2nd"/>
    <property type="match status" value="1"/>
</dbReference>
<dbReference type="Gene3D" id="2.30.30.60">
    <property type="match status" value="1"/>
</dbReference>
<feature type="transmembrane region" description="Helical" evidence="9">
    <location>
        <begin position="455"/>
        <end position="478"/>
    </location>
</feature>
<organism evidence="12 13">
    <name type="scientific">Legionella oakridgensis</name>
    <dbReference type="NCBI Taxonomy" id="29423"/>
    <lineage>
        <taxon>Bacteria</taxon>
        <taxon>Pseudomonadati</taxon>
        <taxon>Pseudomonadota</taxon>
        <taxon>Gammaproteobacteria</taxon>
        <taxon>Legionellales</taxon>
        <taxon>Legionellaceae</taxon>
        <taxon>Legionella</taxon>
    </lineage>
</organism>
<evidence type="ECO:0000256" key="4">
    <source>
        <dbReference type="ARBA" id="ARBA00022692"/>
    </source>
</evidence>
<dbReference type="Pfam" id="PF21082">
    <property type="entry name" value="MS_channel_3rd"/>
    <property type="match status" value="1"/>
</dbReference>
<keyword evidence="4 9" id="KW-0812">Transmembrane</keyword>
<keyword evidence="5 9" id="KW-1133">Transmembrane helix</keyword>
<dbReference type="EMBL" id="LNYP01000008">
    <property type="protein sequence ID" value="KTD43459.1"/>
    <property type="molecule type" value="Genomic_DNA"/>
</dbReference>
<dbReference type="InterPro" id="IPR010920">
    <property type="entry name" value="LSM_dom_sf"/>
</dbReference>
<evidence type="ECO:0000259" key="11">
    <source>
        <dbReference type="Pfam" id="PF21082"/>
    </source>
</evidence>
<evidence type="ECO:0000256" key="7">
    <source>
        <dbReference type="SAM" id="Coils"/>
    </source>
</evidence>
<dbReference type="InterPro" id="IPR011014">
    <property type="entry name" value="MscS_channel_TM-2"/>
</dbReference>
<feature type="transmembrane region" description="Helical" evidence="9">
    <location>
        <begin position="721"/>
        <end position="744"/>
    </location>
</feature>
<dbReference type="GO" id="GO:0008381">
    <property type="term" value="F:mechanosensitive monoatomic ion channel activity"/>
    <property type="evidence" value="ECO:0007669"/>
    <property type="project" value="UniProtKB-ARBA"/>
</dbReference>
<feature type="transmembrane region" description="Helical" evidence="9">
    <location>
        <begin position="594"/>
        <end position="622"/>
    </location>
</feature>
<evidence type="ECO:0000256" key="3">
    <source>
        <dbReference type="ARBA" id="ARBA00022475"/>
    </source>
</evidence>
<dbReference type="InterPro" id="IPR023408">
    <property type="entry name" value="MscS_beta-dom_sf"/>
</dbReference>
<evidence type="ECO:0000313" key="12">
    <source>
        <dbReference type="EMBL" id="KTD43459.1"/>
    </source>
</evidence>
<evidence type="ECO:0000313" key="13">
    <source>
        <dbReference type="Proteomes" id="UP000054858"/>
    </source>
</evidence>
<dbReference type="InterPro" id="IPR049278">
    <property type="entry name" value="MS_channel_C"/>
</dbReference>
<evidence type="ECO:0000256" key="9">
    <source>
        <dbReference type="SAM" id="Phobius"/>
    </source>
</evidence>
<comment type="subcellular location">
    <subcellularLocation>
        <location evidence="1">Cell membrane</location>
        <topology evidence="1">Multi-pass membrane protein</topology>
    </subcellularLocation>
</comment>
<evidence type="ECO:0000256" key="6">
    <source>
        <dbReference type="ARBA" id="ARBA00023136"/>
    </source>
</evidence>
<dbReference type="SUPFAM" id="SSF50182">
    <property type="entry name" value="Sm-like ribonucleoproteins"/>
    <property type="match status" value="1"/>
</dbReference>
<feature type="transmembrane region" description="Helical" evidence="9">
    <location>
        <begin position="524"/>
        <end position="545"/>
    </location>
</feature>
<dbReference type="PANTHER" id="PTHR30347">
    <property type="entry name" value="POTASSIUM CHANNEL RELATED"/>
    <property type="match status" value="1"/>
</dbReference>
<dbReference type="InterPro" id="IPR006685">
    <property type="entry name" value="MscS_channel_2nd"/>
</dbReference>
<feature type="region of interest" description="Disordered" evidence="8">
    <location>
        <begin position="977"/>
        <end position="997"/>
    </location>
</feature>
<dbReference type="SUPFAM" id="SSF82861">
    <property type="entry name" value="Mechanosensitive channel protein MscS (YggB), transmembrane region"/>
    <property type="match status" value="1"/>
</dbReference>
<feature type="transmembrane region" description="Helical" evidence="9">
    <location>
        <begin position="484"/>
        <end position="503"/>
    </location>
</feature>
<keyword evidence="3" id="KW-1003">Cell membrane</keyword>
<feature type="transmembrane region" description="Helical" evidence="9">
    <location>
        <begin position="634"/>
        <end position="656"/>
    </location>
</feature>
<feature type="compositionally biased region" description="Basic and acidic residues" evidence="8">
    <location>
        <begin position="979"/>
        <end position="997"/>
    </location>
</feature>
<sequence>MNWEYALLQLYRQNRRNDTNTALKCLCWLQVVFFIIGCFFISIVSLSAAHAKSYENNNRLIEFLAQEKINLTIANNELKQFSPPYDYENYLKRRQQNNTLLALTRGKIANLEIFLANQHKQQEQLIHRLKKLQQSPPGKLEEMVVQEQIGKLNTLNDVNKKTIELMNDNLEFAQRYETALRAERHQLDLWKADFDKKQQLKSLNKKIAGLREELDGLYQHSIALQQEKKTDANFNVIFNYEARLLLNNQTISLIQNEISSLELRKKLIKADNLFFKNQDIKSIQSAIETYKQAIEQLMATELSLKKMVDLLENEQSLLADNALKQPYLQLQRTIMDHLQETSEQQAMLKGVLEKKQQQLKKRLSTRQSLAEYHLDVWPSILKQLVLIPGQFYDYLKILVIKVKENYIWQDALPAGLYWLCLMFILFAAVGLNRLLKTMIQDKERSRLSAHLYDGVLILLQRNIPHLMLMAMVITTLSLNHVPMINYRLLINLFLVWLTYRNLILIARRMLLERISDASGKDVRLYYRLKWLLLAGGWSTALMVFSHQLPLSSLLQDIFNRIFMLFLLALSIVVWKSKDVIPYLLRPFLKTRKRYIRNAISLLVILIPLTLFTTAFIGMAGYISLAWTMSQYQVYLLLVITGYVLARGLIFDALELLSEWMISALRNGWLWIEVLLKPLDKILRALLLLASTVLLFQLFGWYSDSWVMTHLKEFASYPLVNISGIHITFLSTVEFFILLFIFIWMAKWTREFCYRWLYRHARDAGIRNSLSVFTQYAVILIGGLITLRVLGLDFSGMSMVLGGLAVGMGFGLRDFASNIVGGIMLLIERPVREGDLITLGEYEGRVAHIGIRSMRVSSWDNMEVLIPNAETFNKPFTNWTHQDSVVRTVIPIKVSRSDDPVMIQQLILDVLAIIPEILDDPPPQVFLKQIDDALIEFEVRYFINVQLHTRFEIRSKVLFAITAQFKAAGVKPPIPPLSIELKDRERDHVNQKPVKERS</sequence>
<evidence type="ECO:0000259" key="10">
    <source>
        <dbReference type="Pfam" id="PF00924"/>
    </source>
</evidence>